<name>A0ABP7UJ10_9BACT</name>
<dbReference type="Gene3D" id="2.20.140.10">
    <property type="entry name" value="WGR domain"/>
    <property type="match status" value="1"/>
</dbReference>
<gene>
    <name evidence="3" type="ORF">GCM10022409_33490</name>
</gene>
<dbReference type="EMBL" id="BAABDK010000025">
    <property type="protein sequence ID" value="GAA4044729.1"/>
    <property type="molecule type" value="Genomic_DNA"/>
</dbReference>
<keyword evidence="4" id="KW-1185">Reference proteome</keyword>
<dbReference type="RefSeq" id="WP_345056768.1">
    <property type="nucleotide sequence ID" value="NZ_BAABDK010000025.1"/>
</dbReference>
<dbReference type="InterPro" id="IPR050458">
    <property type="entry name" value="LolB"/>
</dbReference>
<dbReference type="PANTHER" id="PTHR30634">
    <property type="entry name" value="OUTER MEMBRANE LOLAB LIPOPROTEIN INSERTION APPARATUS"/>
    <property type="match status" value="1"/>
</dbReference>
<evidence type="ECO:0000313" key="3">
    <source>
        <dbReference type="EMBL" id="GAA4044729.1"/>
    </source>
</evidence>
<evidence type="ECO:0000256" key="1">
    <source>
        <dbReference type="SAM" id="MobiDB-lite"/>
    </source>
</evidence>
<proteinExistence type="predicted"/>
<dbReference type="PROSITE" id="PS51977">
    <property type="entry name" value="WGR"/>
    <property type="match status" value="1"/>
</dbReference>
<dbReference type="InterPro" id="IPR036930">
    <property type="entry name" value="WGR_dom_sf"/>
</dbReference>
<reference evidence="4" key="1">
    <citation type="journal article" date="2019" name="Int. J. Syst. Evol. Microbiol.">
        <title>The Global Catalogue of Microorganisms (GCM) 10K type strain sequencing project: providing services to taxonomists for standard genome sequencing and annotation.</title>
        <authorList>
            <consortium name="The Broad Institute Genomics Platform"/>
            <consortium name="The Broad Institute Genome Sequencing Center for Infectious Disease"/>
            <person name="Wu L."/>
            <person name="Ma J."/>
        </authorList>
    </citation>
    <scope>NUCLEOTIDE SEQUENCE [LARGE SCALE GENOMIC DNA]</scope>
    <source>
        <strain evidence="4">JCM 17225</strain>
    </source>
</reference>
<dbReference type="InterPro" id="IPR008893">
    <property type="entry name" value="WGR_domain"/>
</dbReference>
<evidence type="ECO:0000313" key="4">
    <source>
        <dbReference type="Proteomes" id="UP001501469"/>
    </source>
</evidence>
<protein>
    <submittedName>
        <fullName evidence="3">WGR domain-containing protein</fullName>
    </submittedName>
</protein>
<dbReference type="Pfam" id="PF13360">
    <property type="entry name" value="PQQ_2"/>
    <property type="match status" value="1"/>
</dbReference>
<dbReference type="Gene3D" id="2.130.10.10">
    <property type="entry name" value="YVTN repeat-like/Quinoprotein amine dehydrogenase"/>
    <property type="match status" value="1"/>
</dbReference>
<dbReference type="SMART" id="SM00773">
    <property type="entry name" value="WGR"/>
    <property type="match status" value="1"/>
</dbReference>
<dbReference type="InterPro" id="IPR015943">
    <property type="entry name" value="WD40/YVTN_repeat-like_dom_sf"/>
</dbReference>
<organism evidence="3 4">
    <name type="scientific">Hymenobacter glaciei</name>
    <dbReference type="NCBI Taxonomy" id="877209"/>
    <lineage>
        <taxon>Bacteria</taxon>
        <taxon>Pseudomonadati</taxon>
        <taxon>Bacteroidota</taxon>
        <taxon>Cytophagia</taxon>
        <taxon>Cytophagales</taxon>
        <taxon>Hymenobacteraceae</taxon>
        <taxon>Hymenobacter</taxon>
    </lineage>
</organism>
<dbReference type="Proteomes" id="UP001501469">
    <property type="component" value="Unassembled WGS sequence"/>
</dbReference>
<dbReference type="InterPro" id="IPR049809">
    <property type="entry name" value="YehF/YfeS-like_WGR"/>
</dbReference>
<evidence type="ECO:0000259" key="2">
    <source>
        <dbReference type="PROSITE" id="PS51977"/>
    </source>
</evidence>
<feature type="domain" description="WGR" evidence="2">
    <location>
        <begin position="1"/>
        <end position="83"/>
    </location>
</feature>
<dbReference type="PANTHER" id="PTHR30634:SF13">
    <property type="entry name" value="PROTEIN YEHF"/>
    <property type="match status" value="1"/>
</dbReference>
<accession>A0ABP7UJ10</accession>
<dbReference type="InterPro" id="IPR011047">
    <property type="entry name" value="Quinoprotein_ADH-like_sf"/>
</dbReference>
<dbReference type="InterPro" id="IPR002372">
    <property type="entry name" value="PQQ_rpt_dom"/>
</dbReference>
<dbReference type="SUPFAM" id="SSF50998">
    <property type="entry name" value="Quinoprotein alcohol dehydrogenase-like"/>
    <property type="match status" value="1"/>
</dbReference>
<sequence>MPTYYLEFSEDEAAGTAHKFYEATVEGPTVTLSYGRIGTPGASSTQQCSSPTEAEKLAQKKIAEKKRKGYQEAVKGQRQKRTITRRGGESRPSTAKRTAPTIWRFETGSSAFGVFVNEQGCWVGNQDGRVYQLSHEAEVHMQYQLSEGVKCIVSDGAWMYVGCDDGNVYNLTGKTPRLAYEINPHIDIFWLDIANGLLAVSDAAGQLTTVNYEDEEQWAVKTGGSAAWMVRCDAVGRIFYGDSQGVRCYYGWEKETLVWRYPTSQVLFGWFDGTHAYAGTGTGQVLKFGQAGELLQTYKADGAVLSCATAPGGRYVFAADGSSTVYCFGEDGQRLWKLATGCGSALSMQYFNERLYLVTTSGTFACLDVSEAAIAQAEQGTAAPAQVVKAPNGAVTAVQSDVLEAAPANASGVLLRCVREGGKLRVRVAQAGYHDWHVQFPKNLRQEGQFYLAERLEPAAQGDFYRVLGNIYAVND</sequence>
<dbReference type="CDD" id="cd07996">
    <property type="entry name" value="WGR_MMR_like"/>
    <property type="match status" value="1"/>
</dbReference>
<comment type="caution">
    <text evidence="3">The sequence shown here is derived from an EMBL/GenBank/DDBJ whole genome shotgun (WGS) entry which is preliminary data.</text>
</comment>
<dbReference type="SUPFAM" id="SSF142921">
    <property type="entry name" value="WGR domain-like"/>
    <property type="match status" value="1"/>
</dbReference>
<dbReference type="Pfam" id="PF05406">
    <property type="entry name" value="WGR"/>
    <property type="match status" value="1"/>
</dbReference>
<feature type="region of interest" description="Disordered" evidence="1">
    <location>
        <begin position="74"/>
        <end position="97"/>
    </location>
</feature>